<name>A0A0C9UGX3_SPHS4</name>
<feature type="transmembrane region" description="Helical" evidence="5">
    <location>
        <begin position="246"/>
        <end position="268"/>
    </location>
</feature>
<feature type="transmembrane region" description="Helical" evidence="5">
    <location>
        <begin position="274"/>
        <end position="296"/>
    </location>
</feature>
<dbReference type="SUPFAM" id="SSF103473">
    <property type="entry name" value="MFS general substrate transporter"/>
    <property type="match status" value="1"/>
</dbReference>
<reference evidence="6 7" key="1">
    <citation type="submission" date="2014-06" db="EMBL/GenBank/DDBJ databases">
        <title>Evolutionary Origins and Diversification of the Mycorrhizal Mutualists.</title>
        <authorList>
            <consortium name="DOE Joint Genome Institute"/>
            <consortium name="Mycorrhizal Genomics Consortium"/>
            <person name="Kohler A."/>
            <person name="Kuo A."/>
            <person name="Nagy L.G."/>
            <person name="Floudas D."/>
            <person name="Copeland A."/>
            <person name="Barry K.W."/>
            <person name="Cichocki N."/>
            <person name="Veneault-Fourrey C."/>
            <person name="LaButti K."/>
            <person name="Lindquist E.A."/>
            <person name="Lipzen A."/>
            <person name="Lundell T."/>
            <person name="Morin E."/>
            <person name="Murat C."/>
            <person name="Riley R."/>
            <person name="Ohm R."/>
            <person name="Sun H."/>
            <person name="Tunlid A."/>
            <person name="Henrissat B."/>
            <person name="Grigoriev I.V."/>
            <person name="Hibbett D.S."/>
            <person name="Martin F."/>
        </authorList>
    </citation>
    <scope>NUCLEOTIDE SEQUENCE [LARGE SCALE GENOMIC DNA]</scope>
    <source>
        <strain evidence="6 7">SS14</strain>
    </source>
</reference>
<dbReference type="PANTHER" id="PTHR23502">
    <property type="entry name" value="MAJOR FACILITATOR SUPERFAMILY"/>
    <property type="match status" value="1"/>
</dbReference>
<feature type="transmembrane region" description="Helical" evidence="5">
    <location>
        <begin position="138"/>
        <end position="162"/>
    </location>
</feature>
<feature type="transmembrane region" description="Helical" evidence="5">
    <location>
        <begin position="100"/>
        <end position="126"/>
    </location>
</feature>
<dbReference type="Gene3D" id="1.20.1250.20">
    <property type="entry name" value="MFS general substrate transporter like domains"/>
    <property type="match status" value="1"/>
</dbReference>
<evidence type="ECO:0000256" key="4">
    <source>
        <dbReference type="ARBA" id="ARBA00023136"/>
    </source>
</evidence>
<evidence type="ECO:0000313" key="6">
    <source>
        <dbReference type="EMBL" id="KIJ24686.1"/>
    </source>
</evidence>
<comment type="subcellular location">
    <subcellularLocation>
        <location evidence="1">Membrane</location>
        <topology evidence="1">Multi-pass membrane protein</topology>
    </subcellularLocation>
</comment>
<evidence type="ECO:0000256" key="3">
    <source>
        <dbReference type="ARBA" id="ARBA00022989"/>
    </source>
</evidence>
<dbReference type="AlphaFoldDB" id="A0A0C9UGX3"/>
<gene>
    <name evidence="6" type="ORF">M422DRAFT_274492</name>
</gene>
<protein>
    <recommendedName>
        <fullName evidence="8">Major facilitator superfamily (MFS) profile domain-containing protein</fullName>
    </recommendedName>
</protein>
<accession>A0A0C9UGX3</accession>
<feature type="transmembrane region" description="Helical" evidence="5">
    <location>
        <begin position="25"/>
        <end position="44"/>
    </location>
</feature>
<organism evidence="6 7">
    <name type="scientific">Sphaerobolus stellatus (strain SS14)</name>
    <dbReference type="NCBI Taxonomy" id="990650"/>
    <lineage>
        <taxon>Eukaryota</taxon>
        <taxon>Fungi</taxon>
        <taxon>Dikarya</taxon>
        <taxon>Basidiomycota</taxon>
        <taxon>Agaricomycotina</taxon>
        <taxon>Agaricomycetes</taxon>
        <taxon>Phallomycetidae</taxon>
        <taxon>Geastrales</taxon>
        <taxon>Sphaerobolaceae</taxon>
        <taxon>Sphaerobolus</taxon>
    </lineage>
</organism>
<feature type="transmembrane region" description="Helical" evidence="5">
    <location>
        <begin position="212"/>
        <end position="234"/>
    </location>
</feature>
<evidence type="ECO:0000256" key="2">
    <source>
        <dbReference type="ARBA" id="ARBA00022692"/>
    </source>
</evidence>
<feature type="transmembrane region" description="Helical" evidence="5">
    <location>
        <begin position="183"/>
        <end position="206"/>
    </location>
</feature>
<keyword evidence="2 5" id="KW-0812">Transmembrane</keyword>
<proteinExistence type="predicted"/>
<dbReference type="Proteomes" id="UP000054279">
    <property type="component" value="Unassembled WGS sequence"/>
</dbReference>
<keyword evidence="4 5" id="KW-0472">Membrane</keyword>
<dbReference type="OrthoDB" id="2533084at2759"/>
<dbReference type="InterPro" id="IPR036259">
    <property type="entry name" value="MFS_trans_sf"/>
</dbReference>
<sequence>MGVIISPFISPFILGFLAPKGGFRWTYGIGVIYSSIVLVLITIFGRETLFERSIPSSVPPPQNFDAPTLLGMSGWNLSSYRTTWKEVILLPIKLVWRPHLLSVMIFEGILFGFAIGLNVTTSVLLGEKKPLGYGYTQYAIAGIYATPIISSLIGHGIAGYLNDFIAIRIIKRNQGVFEAESRLWMCYLAVLAYVAGLMLHGAAFQFKLSVTAVIFGWALRQIAVALNTVAVYAYANDCFPKYNGEVSGLMSLFRTLAAFAMSYIQIGWVKKKGALQAFGCEASIVAGLFILVVPLIQIYGKRLRARFSV</sequence>
<dbReference type="EMBL" id="KN837466">
    <property type="protein sequence ID" value="KIJ24686.1"/>
    <property type="molecule type" value="Genomic_DNA"/>
</dbReference>
<evidence type="ECO:0000313" key="7">
    <source>
        <dbReference type="Proteomes" id="UP000054279"/>
    </source>
</evidence>
<keyword evidence="3 5" id="KW-1133">Transmembrane helix</keyword>
<dbReference type="PANTHER" id="PTHR23502:SF22">
    <property type="entry name" value="MAJOR FACILITATOR SUPERFAMILY (MFS) PROFILE DOMAIN-CONTAINING PROTEIN"/>
    <property type="match status" value="1"/>
</dbReference>
<dbReference type="HOGENOM" id="CLU_008455_13_8_1"/>
<keyword evidence="7" id="KW-1185">Reference proteome</keyword>
<dbReference type="GO" id="GO:0005886">
    <property type="term" value="C:plasma membrane"/>
    <property type="evidence" value="ECO:0007669"/>
    <property type="project" value="TreeGrafter"/>
</dbReference>
<evidence type="ECO:0008006" key="8">
    <source>
        <dbReference type="Google" id="ProtNLM"/>
    </source>
</evidence>
<dbReference type="GO" id="GO:0022857">
    <property type="term" value="F:transmembrane transporter activity"/>
    <property type="evidence" value="ECO:0007669"/>
    <property type="project" value="TreeGrafter"/>
</dbReference>
<evidence type="ECO:0000256" key="5">
    <source>
        <dbReference type="SAM" id="Phobius"/>
    </source>
</evidence>
<evidence type="ECO:0000256" key="1">
    <source>
        <dbReference type="ARBA" id="ARBA00004141"/>
    </source>
</evidence>